<proteinExistence type="predicted"/>
<feature type="region of interest" description="Disordered" evidence="1">
    <location>
        <begin position="59"/>
        <end position="92"/>
    </location>
</feature>
<gene>
    <name evidence="2" type="ORF">Taro_032260</name>
</gene>
<feature type="compositionally biased region" description="Polar residues" evidence="1">
    <location>
        <begin position="59"/>
        <end position="76"/>
    </location>
</feature>
<comment type="caution">
    <text evidence="2">The sequence shown here is derived from an EMBL/GenBank/DDBJ whole genome shotgun (WGS) entry which is preliminary data.</text>
</comment>
<accession>A0A843VYS3</accession>
<evidence type="ECO:0000313" key="3">
    <source>
        <dbReference type="Proteomes" id="UP000652761"/>
    </source>
</evidence>
<evidence type="ECO:0000256" key="1">
    <source>
        <dbReference type="SAM" id="MobiDB-lite"/>
    </source>
</evidence>
<dbReference type="Proteomes" id="UP000652761">
    <property type="component" value="Unassembled WGS sequence"/>
</dbReference>
<reference evidence="2" key="1">
    <citation type="submission" date="2017-07" db="EMBL/GenBank/DDBJ databases">
        <title>Taro Niue Genome Assembly and Annotation.</title>
        <authorList>
            <person name="Atibalentja N."/>
            <person name="Keating K."/>
            <person name="Fields C.J."/>
        </authorList>
    </citation>
    <scope>NUCLEOTIDE SEQUENCE</scope>
    <source>
        <strain evidence="2">Niue_2</strain>
        <tissue evidence="2">Leaf</tissue>
    </source>
</reference>
<dbReference type="EMBL" id="NMUH01002367">
    <property type="protein sequence ID" value="MQL99537.1"/>
    <property type="molecule type" value="Genomic_DNA"/>
</dbReference>
<dbReference type="AlphaFoldDB" id="A0A843VYS3"/>
<sequence>MVRSRTRRGTGTSYTSHENWFTTPAIDSDKQHKYTFQSRSHGRKVQLLLHLNKTRIVKTTNTTPADNKAAGSSLTPLGTLAENPKVRHWKQD</sequence>
<protein>
    <submittedName>
        <fullName evidence="2">Uncharacterized protein</fullName>
    </submittedName>
</protein>
<keyword evidence="3" id="KW-1185">Reference proteome</keyword>
<name>A0A843VYS3_COLES</name>
<evidence type="ECO:0000313" key="2">
    <source>
        <dbReference type="EMBL" id="MQL99537.1"/>
    </source>
</evidence>
<organism evidence="2 3">
    <name type="scientific">Colocasia esculenta</name>
    <name type="common">Wild taro</name>
    <name type="synonym">Arum esculentum</name>
    <dbReference type="NCBI Taxonomy" id="4460"/>
    <lineage>
        <taxon>Eukaryota</taxon>
        <taxon>Viridiplantae</taxon>
        <taxon>Streptophyta</taxon>
        <taxon>Embryophyta</taxon>
        <taxon>Tracheophyta</taxon>
        <taxon>Spermatophyta</taxon>
        <taxon>Magnoliopsida</taxon>
        <taxon>Liliopsida</taxon>
        <taxon>Araceae</taxon>
        <taxon>Aroideae</taxon>
        <taxon>Colocasieae</taxon>
        <taxon>Colocasia</taxon>
    </lineage>
</organism>